<evidence type="ECO:0000256" key="4">
    <source>
        <dbReference type="ARBA" id="ARBA00023136"/>
    </source>
</evidence>
<dbReference type="AlphaFoldDB" id="L8WPT4"/>
<comment type="subcellular location">
    <subcellularLocation>
        <location evidence="1">Membrane</location>
        <topology evidence="1">Multi-pass membrane protein</topology>
    </subcellularLocation>
</comment>
<dbReference type="HOGENOM" id="CLU_109463_0_0_1"/>
<reference evidence="7 8" key="1">
    <citation type="journal article" date="2013" name="Nat. Commun.">
        <title>The evolution and pathogenic mechanisms of the rice sheath blight pathogen.</title>
        <authorList>
            <person name="Zheng A."/>
            <person name="Lin R."/>
            <person name="Xu L."/>
            <person name="Qin P."/>
            <person name="Tang C."/>
            <person name="Ai P."/>
            <person name="Zhang D."/>
            <person name="Liu Y."/>
            <person name="Sun Z."/>
            <person name="Feng H."/>
            <person name="Wang Y."/>
            <person name="Chen Y."/>
            <person name="Liang X."/>
            <person name="Fu R."/>
            <person name="Li Q."/>
            <person name="Zhang J."/>
            <person name="Yu X."/>
            <person name="Xie Z."/>
            <person name="Ding L."/>
            <person name="Guan P."/>
            <person name="Tang J."/>
            <person name="Liang Y."/>
            <person name="Wang S."/>
            <person name="Deng Q."/>
            <person name="Li S."/>
            <person name="Zhu J."/>
            <person name="Wang L."/>
            <person name="Liu H."/>
            <person name="Li P."/>
        </authorList>
    </citation>
    <scope>NUCLEOTIDE SEQUENCE [LARGE SCALE GENOMIC DNA]</scope>
    <source>
        <strain evidence="8">AG-1 IA</strain>
    </source>
</reference>
<keyword evidence="4 5" id="KW-0472">Membrane</keyword>
<dbReference type="Proteomes" id="UP000011668">
    <property type="component" value="Unassembled WGS sequence"/>
</dbReference>
<dbReference type="EMBL" id="AFRT01002053">
    <property type="protein sequence ID" value="ELU38768.1"/>
    <property type="molecule type" value="Genomic_DNA"/>
</dbReference>
<dbReference type="InterPro" id="IPR008253">
    <property type="entry name" value="Marvel"/>
</dbReference>
<evidence type="ECO:0000259" key="6">
    <source>
        <dbReference type="Pfam" id="PF01284"/>
    </source>
</evidence>
<feature type="transmembrane region" description="Helical" evidence="5">
    <location>
        <begin position="116"/>
        <end position="141"/>
    </location>
</feature>
<feature type="transmembrane region" description="Helical" evidence="5">
    <location>
        <begin position="161"/>
        <end position="185"/>
    </location>
</feature>
<keyword evidence="8" id="KW-1185">Reference proteome</keyword>
<feature type="domain" description="MARVEL" evidence="6">
    <location>
        <begin position="60"/>
        <end position="178"/>
    </location>
</feature>
<dbReference type="STRING" id="983506.L8WPT4"/>
<evidence type="ECO:0000256" key="2">
    <source>
        <dbReference type="ARBA" id="ARBA00022692"/>
    </source>
</evidence>
<proteinExistence type="predicted"/>
<evidence type="ECO:0000313" key="7">
    <source>
        <dbReference type="EMBL" id="ELU38768.1"/>
    </source>
</evidence>
<evidence type="ECO:0000256" key="5">
    <source>
        <dbReference type="SAM" id="Phobius"/>
    </source>
</evidence>
<evidence type="ECO:0000313" key="8">
    <source>
        <dbReference type="Proteomes" id="UP000011668"/>
    </source>
</evidence>
<comment type="caution">
    <text evidence="7">The sequence shown here is derived from an EMBL/GenBank/DDBJ whole genome shotgun (WGS) entry which is preliminary data.</text>
</comment>
<dbReference type="GO" id="GO:0016020">
    <property type="term" value="C:membrane"/>
    <property type="evidence" value="ECO:0007669"/>
    <property type="project" value="UniProtKB-SubCell"/>
</dbReference>
<dbReference type="Pfam" id="PF01284">
    <property type="entry name" value="MARVEL"/>
    <property type="match status" value="1"/>
</dbReference>
<keyword evidence="2 5" id="KW-0812">Transmembrane</keyword>
<feature type="transmembrane region" description="Helical" evidence="5">
    <location>
        <begin position="42"/>
        <end position="64"/>
    </location>
</feature>
<feature type="transmembrane region" description="Helical" evidence="5">
    <location>
        <begin position="84"/>
        <end position="104"/>
    </location>
</feature>
<sequence length="201" mass="22198">MVTCVVALPTFKQLPPTQATWVSLRTSVSPLGSLYSLELSKYVVYAYSLAFLTIQLQGSIATWLTARYKQHRNWLSISVRDRTHLLLFTSWWTVLLSAIILALFMRSAGSRLASALVHLIFLGITWVFWTAGAASITASMGGGINCSRVAEQVTYCNQLNALMGFAWVEWVLTTFALFVVIICAVRSARRGDGTRGALVVD</sequence>
<dbReference type="OMA" id="SHVRRGH"/>
<keyword evidence="3 5" id="KW-1133">Transmembrane helix</keyword>
<accession>L8WPT4</accession>
<protein>
    <submittedName>
        <fullName evidence="7">MARVEL domain-containing protein</fullName>
    </submittedName>
</protein>
<gene>
    <name evidence="7" type="ORF">AG1IA_07204</name>
</gene>
<evidence type="ECO:0000256" key="1">
    <source>
        <dbReference type="ARBA" id="ARBA00004141"/>
    </source>
</evidence>
<dbReference type="OrthoDB" id="2117453at2759"/>
<evidence type="ECO:0000256" key="3">
    <source>
        <dbReference type="ARBA" id="ARBA00022989"/>
    </source>
</evidence>
<name>L8WPT4_THACA</name>
<organism evidence="7 8">
    <name type="scientific">Thanatephorus cucumeris (strain AG1-IA)</name>
    <name type="common">Rice sheath blight fungus</name>
    <name type="synonym">Rhizoctonia solani</name>
    <dbReference type="NCBI Taxonomy" id="983506"/>
    <lineage>
        <taxon>Eukaryota</taxon>
        <taxon>Fungi</taxon>
        <taxon>Dikarya</taxon>
        <taxon>Basidiomycota</taxon>
        <taxon>Agaricomycotina</taxon>
        <taxon>Agaricomycetes</taxon>
        <taxon>Cantharellales</taxon>
        <taxon>Ceratobasidiaceae</taxon>
        <taxon>Rhizoctonia</taxon>
        <taxon>Rhizoctonia solani AG-1</taxon>
    </lineage>
</organism>